<evidence type="ECO:0000313" key="5">
    <source>
        <dbReference type="EMBL" id="HIZ21918.1"/>
    </source>
</evidence>
<protein>
    <submittedName>
        <fullName evidence="5">AraC family transcriptional regulator</fullName>
    </submittedName>
</protein>
<dbReference type="SUPFAM" id="SSF46689">
    <property type="entry name" value="Homeodomain-like"/>
    <property type="match status" value="2"/>
</dbReference>
<organism evidence="5 6">
    <name type="scientific">Candidatus Blautia faecigallinarum</name>
    <dbReference type="NCBI Taxonomy" id="2838488"/>
    <lineage>
        <taxon>Bacteria</taxon>
        <taxon>Bacillati</taxon>
        <taxon>Bacillota</taxon>
        <taxon>Clostridia</taxon>
        <taxon>Lachnospirales</taxon>
        <taxon>Lachnospiraceae</taxon>
        <taxon>Blautia</taxon>
    </lineage>
</organism>
<dbReference type="InterPro" id="IPR003313">
    <property type="entry name" value="AraC-bd"/>
</dbReference>
<accession>A0A9D2DRT6</accession>
<feature type="non-terminal residue" evidence="5">
    <location>
        <position position="1"/>
    </location>
</feature>
<dbReference type="PANTHER" id="PTHR43280:SF2">
    <property type="entry name" value="HTH-TYPE TRANSCRIPTIONAL REGULATOR EXSA"/>
    <property type="match status" value="1"/>
</dbReference>
<dbReference type="SMART" id="SM00342">
    <property type="entry name" value="HTH_ARAC"/>
    <property type="match status" value="1"/>
</dbReference>
<dbReference type="InterPro" id="IPR020449">
    <property type="entry name" value="Tscrpt_reg_AraC-type_HTH"/>
</dbReference>
<reference evidence="5" key="2">
    <citation type="submission" date="2021-04" db="EMBL/GenBank/DDBJ databases">
        <authorList>
            <person name="Gilroy R."/>
        </authorList>
    </citation>
    <scope>NUCLEOTIDE SEQUENCE</scope>
    <source>
        <strain evidence="5">14324</strain>
    </source>
</reference>
<dbReference type="GO" id="GO:0003700">
    <property type="term" value="F:DNA-binding transcription factor activity"/>
    <property type="evidence" value="ECO:0007669"/>
    <property type="project" value="InterPro"/>
</dbReference>
<reference evidence="5" key="1">
    <citation type="journal article" date="2021" name="PeerJ">
        <title>Extensive microbial diversity within the chicken gut microbiome revealed by metagenomics and culture.</title>
        <authorList>
            <person name="Gilroy R."/>
            <person name="Ravi A."/>
            <person name="Getino M."/>
            <person name="Pursley I."/>
            <person name="Horton D.L."/>
            <person name="Alikhan N.F."/>
            <person name="Baker D."/>
            <person name="Gharbi K."/>
            <person name="Hall N."/>
            <person name="Watson M."/>
            <person name="Adriaenssens E.M."/>
            <person name="Foster-Nyarko E."/>
            <person name="Jarju S."/>
            <person name="Secka A."/>
            <person name="Antonio M."/>
            <person name="Oren A."/>
            <person name="Chaudhuri R.R."/>
            <person name="La Ragione R."/>
            <person name="Hildebrand F."/>
            <person name="Pallen M.J."/>
        </authorList>
    </citation>
    <scope>NUCLEOTIDE SEQUENCE</scope>
    <source>
        <strain evidence="5">14324</strain>
    </source>
</reference>
<dbReference type="Pfam" id="PF12833">
    <property type="entry name" value="HTH_18"/>
    <property type="match status" value="1"/>
</dbReference>
<evidence type="ECO:0000313" key="6">
    <source>
        <dbReference type="Proteomes" id="UP000824041"/>
    </source>
</evidence>
<dbReference type="InterPro" id="IPR018062">
    <property type="entry name" value="HTH_AraC-typ_CS"/>
</dbReference>
<dbReference type="GO" id="GO:0043565">
    <property type="term" value="F:sequence-specific DNA binding"/>
    <property type="evidence" value="ECO:0007669"/>
    <property type="project" value="InterPro"/>
</dbReference>
<dbReference type="InterPro" id="IPR018060">
    <property type="entry name" value="HTH_AraC"/>
</dbReference>
<keyword evidence="1" id="KW-0805">Transcription regulation</keyword>
<dbReference type="Pfam" id="PF02311">
    <property type="entry name" value="AraC_binding"/>
    <property type="match status" value="1"/>
</dbReference>
<dbReference type="Gene3D" id="1.10.10.60">
    <property type="entry name" value="Homeodomain-like"/>
    <property type="match status" value="2"/>
</dbReference>
<comment type="caution">
    <text evidence="5">The sequence shown here is derived from an EMBL/GenBank/DDBJ whole genome shotgun (WGS) entry which is preliminary data.</text>
</comment>
<dbReference type="PANTHER" id="PTHR43280">
    <property type="entry name" value="ARAC-FAMILY TRANSCRIPTIONAL REGULATOR"/>
    <property type="match status" value="1"/>
</dbReference>
<dbReference type="InterPro" id="IPR009057">
    <property type="entry name" value="Homeodomain-like_sf"/>
</dbReference>
<sequence length="283" mass="33163">ENLNGIHETVNYKNDMNTRLYLNVETEDYPPHWHIPFEIIMPVENGYLVQCEERKFSLREKDIIIICPGCIHEIWAPPAGKRMIFQFSLSVINSKELEVLTSIINPAILVTPEEYPVIHEQVCQLMMKIKDELKLALPYHLPLVYSYFIQILTLVGRKQTEIIQNSFHAKNTNKPQEYMEKFLRVTSYINDHYLEDLTLDEIASLAGFSKYHFTRLFRQYAGTSFYKYLNQKRISHAKDLLMDPKLSVTDVALESGFDSISAFLRMFRLTNGCTPTEFRKMHQ</sequence>
<dbReference type="SUPFAM" id="SSF51215">
    <property type="entry name" value="Regulatory protein AraC"/>
    <property type="match status" value="1"/>
</dbReference>
<dbReference type="PRINTS" id="PR00032">
    <property type="entry name" value="HTHARAC"/>
</dbReference>
<evidence type="ECO:0000259" key="4">
    <source>
        <dbReference type="PROSITE" id="PS01124"/>
    </source>
</evidence>
<dbReference type="EMBL" id="DXBU01000050">
    <property type="protein sequence ID" value="HIZ21918.1"/>
    <property type="molecule type" value="Genomic_DNA"/>
</dbReference>
<evidence type="ECO:0000256" key="1">
    <source>
        <dbReference type="ARBA" id="ARBA00023015"/>
    </source>
</evidence>
<name>A0A9D2DRT6_9FIRM</name>
<dbReference type="AlphaFoldDB" id="A0A9D2DRT6"/>
<keyword evidence="2" id="KW-0238">DNA-binding</keyword>
<keyword evidence="3" id="KW-0804">Transcription</keyword>
<feature type="domain" description="HTH araC/xylS-type" evidence="4">
    <location>
        <begin position="183"/>
        <end position="281"/>
    </location>
</feature>
<evidence type="ECO:0000256" key="3">
    <source>
        <dbReference type="ARBA" id="ARBA00023163"/>
    </source>
</evidence>
<proteinExistence type="predicted"/>
<dbReference type="PROSITE" id="PS01124">
    <property type="entry name" value="HTH_ARAC_FAMILY_2"/>
    <property type="match status" value="1"/>
</dbReference>
<evidence type="ECO:0000256" key="2">
    <source>
        <dbReference type="ARBA" id="ARBA00023125"/>
    </source>
</evidence>
<gene>
    <name evidence="5" type="ORF">IAA21_03845</name>
</gene>
<dbReference type="PROSITE" id="PS00041">
    <property type="entry name" value="HTH_ARAC_FAMILY_1"/>
    <property type="match status" value="1"/>
</dbReference>
<dbReference type="InterPro" id="IPR037923">
    <property type="entry name" value="HTH-like"/>
</dbReference>
<dbReference type="Proteomes" id="UP000824041">
    <property type="component" value="Unassembled WGS sequence"/>
</dbReference>